<reference evidence="2" key="1">
    <citation type="journal article" date="2020" name="BMC Genomics">
        <title>Correction to: Identification and distribution of gene clusters required for synthesis of sphingolipid metabolism inhibitors in diverse species of the filamentous fungus Fusarium.</title>
        <authorList>
            <person name="Kim H.S."/>
            <person name="Lohmar J.M."/>
            <person name="Busman M."/>
            <person name="Brown D.W."/>
            <person name="Naumann T.A."/>
            <person name="Divon H.H."/>
            <person name="Lysoe E."/>
            <person name="Uhlig S."/>
            <person name="Proctor R.H."/>
        </authorList>
    </citation>
    <scope>NUCLEOTIDE SEQUENCE</scope>
    <source>
        <strain evidence="2">NRRL 45417</strain>
    </source>
</reference>
<keyword evidence="1" id="KW-0472">Membrane</keyword>
<keyword evidence="1" id="KW-1133">Transmembrane helix</keyword>
<feature type="transmembrane region" description="Helical" evidence="1">
    <location>
        <begin position="233"/>
        <end position="252"/>
    </location>
</feature>
<name>A0A8H4SVT6_9HYPO</name>
<protein>
    <submittedName>
        <fullName evidence="2">Uncharacterized protein</fullName>
    </submittedName>
</protein>
<proteinExistence type="predicted"/>
<keyword evidence="1" id="KW-0812">Transmembrane</keyword>
<reference evidence="2" key="2">
    <citation type="submission" date="2020-05" db="EMBL/GenBank/DDBJ databases">
        <authorList>
            <person name="Kim H.-S."/>
            <person name="Proctor R.H."/>
            <person name="Brown D.W."/>
        </authorList>
    </citation>
    <scope>NUCLEOTIDE SEQUENCE</scope>
    <source>
        <strain evidence="2">NRRL 45417</strain>
    </source>
</reference>
<accession>A0A8H4SVT6</accession>
<evidence type="ECO:0000313" key="2">
    <source>
        <dbReference type="EMBL" id="KAF4946495.1"/>
    </source>
</evidence>
<dbReference type="EMBL" id="JABFAI010000317">
    <property type="protein sequence ID" value="KAF4946495.1"/>
    <property type="molecule type" value="Genomic_DNA"/>
</dbReference>
<organism evidence="2 3">
    <name type="scientific">Fusarium gaditjirri</name>
    <dbReference type="NCBI Taxonomy" id="282569"/>
    <lineage>
        <taxon>Eukaryota</taxon>
        <taxon>Fungi</taxon>
        <taxon>Dikarya</taxon>
        <taxon>Ascomycota</taxon>
        <taxon>Pezizomycotina</taxon>
        <taxon>Sordariomycetes</taxon>
        <taxon>Hypocreomycetidae</taxon>
        <taxon>Hypocreales</taxon>
        <taxon>Nectriaceae</taxon>
        <taxon>Fusarium</taxon>
        <taxon>Fusarium nisikadoi species complex</taxon>
    </lineage>
</organism>
<dbReference type="AlphaFoldDB" id="A0A8H4SVT6"/>
<evidence type="ECO:0000256" key="1">
    <source>
        <dbReference type="SAM" id="Phobius"/>
    </source>
</evidence>
<evidence type="ECO:0000313" key="3">
    <source>
        <dbReference type="Proteomes" id="UP000604273"/>
    </source>
</evidence>
<sequence length="490" mass="52856">MSAPLIELGQVFTGAPLSSANVNAETLLQSVQNGLNGGQGTAEHFNRINNMAQVFQQLKDNGRKSWVQGTDANNLPVFYVESVDNITGKVYFNKISVSGLEFDDDGNVKVNGTTTVINGVTHHSIGVVTNTAGWSDFAFSTTSWWVGVGILGAFALKEVFPDLFATIQAIANVQADVIQNIADVPEAAEGGFEEQAVEEEENSVGNESISTEASESVAIAEAEEVGAAEVGGIFLGAGIVLAVVFVVLSFVLHNTFQYVRVWNLTSYKLVWVIKFDQTQILDEGQLVIGPATFNSDNSIKDYQPIFPLSSTPAPPGVKPPPTAQFADMNINSSSQFAGVGYVLQYQLQDPASGQTVYTGTAYFDLPFGAENSTNVIFDQVSDLQSWYNDNSGNNQRTLASTSTPDGKVTLFNIYDYLSGRHTVPQVPKGSPTNQFYYQSLIASMENGLPSALQTIPMALPSNLFLASPLNGVHPKIQRRMFGRHPKVKKA</sequence>
<comment type="caution">
    <text evidence="2">The sequence shown here is derived from an EMBL/GenBank/DDBJ whole genome shotgun (WGS) entry which is preliminary data.</text>
</comment>
<dbReference type="OrthoDB" id="4756784at2759"/>
<gene>
    <name evidence="2" type="ORF">FGADI_11133</name>
</gene>
<keyword evidence="3" id="KW-1185">Reference proteome</keyword>
<dbReference type="Proteomes" id="UP000604273">
    <property type="component" value="Unassembled WGS sequence"/>
</dbReference>